<comment type="caution">
    <text evidence="2">The sequence shown here is derived from an EMBL/GenBank/DDBJ whole genome shotgun (WGS) entry which is preliminary data.</text>
</comment>
<dbReference type="EMBL" id="VMRJ01000001">
    <property type="protein sequence ID" value="TVT43001.1"/>
    <property type="molecule type" value="Genomic_DNA"/>
</dbReference>
<protein>
    <submittedName>
        <fullName evidence="2">GNAT family N-acetyltransferase</fullName>
    </submittedName>
</protein>
<name>A0A558C2F8_9BACT</name>
<dbReference type="GO" id="GO:0016747">
    <property type="term" value="F:acyltransferase activity, transferring groups other than amino-acyl groups"/>
    <property type="evidence" value="ECO:0007669"/>
    <property type="project" value="InterPro"/>
</dbReference>
<dbReference type="Gene3D" id="3.40.630.30">
    <property type="match status" value="1"/>
</dbReference>
<dbReference type="OrthoDB" id="928069at2"/>
<keyword evidence="2" id="KW-0808">Transferase</keyword>
<accession>A0A558C2F8</accession>
<reference evidence="2 3" key="1">
    <citation type="submission" date="2019-07" db="EMBL/GenBank/DDBJ databases">
        <title>Hymenobacter sp. straun FUR1 Genome sequencing and assembly.</title>
        <authorList>
            <person name="Chhetri G."/>
        </authorList>
    </citation>
    <scope>NUCLEOTIDE SEQUENCE [LARGE SCALE GENOMIC DNA]</scope>
    <source>
        <strain evidence="2 3">Fur1</strain>
    </source>
</reference>
<dbReference type="InterPro" id="IPR016181">
    <property type="entry name" value="Acyl_CoA_acyltransferase"/>
</dbReference>
<dbReference type="InterPro" id="IPR000182">
    <property type="entry name" value="GNAT_dom"/>
</dbReference>
<evidence type="ECO:0000313" key="2">
    <source>
        <dbReference type="EMBL" id="TVT43001.1"/>
    </source>
</evidence>
<sequence length="351" mass="39177">MEQILLSDSPPLRLTISCTPSPLSVALLQQTIYGTHGPQYSHTGQAEKVTHITGAYFFDLWAGEELVGTYCLSERLVQTPAGQVAGYYGRYLAVAAAHRSHGYGHRLKQEAVHYIERTRPAPQVFYSYIEEANARSLRISAQAGFQPVARLEALAFGRLYPRRDARFGQLKVSELPVMRATLAAAYAGYSLVQFDHLYDQQHYFVLRENGKIITGVQANPVRWRIVAMPGFGGQLLLRVLPRVPVLKRLINPANYEFAALEALYVQPGREPELLRLLESVLAYFGFTSALVLLDVASPLHHYLKGSGKLGLLQRLKQPTYTQVLVKTNGLAPEQVKQNSAQPLYTSAFDYT</sequence>
<dbReference type="Proteomes" id="UP000317624">
    <property type="component" value="Unassembled WGS sequence"/>
</dbReference>
<organism evidence="2 3">
    <name type="scientific">Hymenobacter setariae</name>
    <dbReference type="NCBI Taxonomy" id="2594794"/>
    <lineage>
        <taxon>Bacteria</taxon>
        <taxon>Pseudomonadati</taxon>
        <taxon>Bacteroidota</taxon>
        <taxon>Cytophagia</taxon>
        <taxon>Cytophagales</taxon>
        <taxon>Hymenobacteraceae</taxon>
        <taxon>Hymenobacter</taxon>
    </lineage>
</organism>
<evidence type="ECO:0000259" key="1">
    <source>
        <dbReference type="PROSITE" id="PS51186"/>
    </source>
</evidence>
<feature type="domain" description="N-acetyltransferase" evidence="1">
    <location>
        <begin position="14"/>
        <end position="166"/>
    </location>
</feature>
<proteinExistence type="predicted"/>
<gene>
    <name evidence="2" type="ORF">FNT36_02605</name>
</gene>
<dbReference type="Pfam" id="PF00583">
    <property type="entry name" value="Acetyltransf_1"/>
    <property type="match status" value="1"/>
</dbReference>
<dbReference type="RefSeq" id="WP_144843953.1">
    <property type="nucleotide sequence ID" value="NZ_VMRJ01000001.1"/>
</dbReference>
<dbReference type="SUPFAM" id="SSF55729">
    <property type="entry name" value="Acyl-CoA N-acyltransferases (Nat)"/>
    <property type="match status" value="1"/>
</dbReference>
<dbReference type="AlphaFoldDB" id="A0A558C2F8"/>
<dbReference type="PROSITE" id="PS51186">
    <property type="entry name" value="GNAT"/>
    <property type="match status" value="1"/>
</dbReference>
<keyword evidence="3" id="KW-1185">Reference proteome</keyword>
<evidence type="ECO:0000313" key="3">
    <source>
        <dbReference type="Proteomes" id="UP000317624"/>
    </source>
</evidence>